<dbReference type="Proteomes" id="UP000011083">
    <property type="component" value="Unassembled WGS sequence"/>
</dbReference>
<dbReference type="VEuPathDB" id="AmoebaDB:ACA1_333500"/>
<organism evidence="1 2">
    <name type="scientific">Acanthamoeba castellanii (strain ATCC 30010 / Neff)</name>
    <dbReference type="NCBI Taxonomy" id="1257118"/>
    <lineage>
        <taxon>Eukaryota</taxon>
        <taxon>Amoebozoa</taxon>
        <taxon>Discosea</taxon>
        <taxon>Longamoebia</taxon>
        <taxon>Centramoebida</taxon>
        <taxon>Acanthamoebidae</taxon>
        <taxon>Acanthamoeba</taxon>
    </lineage>
</organism>
<evidence type="ECO:0000313" key="2">
    <source>
        <dbReference type="Proteomes" id="UP000011083"/>
    </source>
</evidence>
<dbReference type="AlphaFoldDB" id="L8HH13"/>
<gene>
    <name evidence="1" type="ORF">ACA1_333500</name>
</gene>
<dbReference type="RefSeq" id="XP_004355034.1">
    <property type="nucleotide sequence ID" value="XM_004354982.1"/>
</dbReference>
<accession>L8HH13</accession>
<proteinExistence type="predicted"/>
<protein>
    <submittedName>
        <fullName evidence="1">Uncharacterized protein</fullName>
    </submittedName>
</protein>
<sequence length="167" mass="18997">MSPPLHLRRETWRALPRRHQCHLLQHLQHRFAARRRGEAGQGAHSAQEDAGRLQFGGQAEAHSAHPRRKRSTPGVPARIVSLQTDAPLASPQESLPRLHGHQQHCQLHTPAPEGFLKQNAILLLHRFRRRAVSHSGRRAHGRLPGRRARRPLLSVEVGTSRFRLSWL</sequence>
<dbReference type="KEGG" id="acan:ACA1_333500"/>
<dbReference type="GeneID" id="14925483"/>
<feature type="non-terminal residue" evidence="1">
    <location>
        <position position="167"/>
    </location>
</feature>
<evidence type="ECO:0000313" key="1">
    <source>
        <dbReference type="EMBL" id="ELR24460.1"/>
    </source>
</evidence>
<reference evidence="1 2" key="1">
    <citation type="journal article" date="2013" name="Genome Biol.">
        <title>Genome of Acanthamoeba castellanii highlights extensive lateral gene transfer and early evolution of tyrosine kinase signaling.</title>
        <authorList>
            <person name="Clarke M."/>
            <person name="Lohan A.J."/>
            <person name="Liu B."/>
            <person name="Lagkouvardos I."/>
            <person name="Roy S."/>
            <person name="Zafar N."/>
            <person name="Bertelli C."/>
            <person name="Schilde C."/>
            <person name="Kianianmomeni A."/>
            <person name="Burglin T.R."/>
            <person name="Frech C."/>
            <person name="Turcotte B."/>
            <person name="Kopec K.O."/>
            <person name="Synnott J.M."/>
            <person name="Choo C."/>
            <person name="Paponov I."/>
            <person name="Finkler A."/>
            <person name="Soon Heng Tan C."/>
            <person name="Hutchins A.P."/>
            <person name="Weinmeier T."/>
            <person name="Rattei T."/>
            <person name="Chu J.S."/>
            <person name="Gimenez G."/>
            <person name="Irimia M."/>
            <person name="Rigden D.J."/>
            <person name="Fitzpatrick D.A."/>
            <person name="Lorenzo-Morales J."/>
            <person name="Bateman A."/>
            <person name="Chiu C.H."/>
            <person name="Tang P."/>
            <person name="Hegemann P."/>
            <person name="Fromm H."/>
            <person name="Raoult D."/>
            <person name="Greub G."/>
            <person name="Miranda-Saavedra D."/>
            <person name="Chen N."/>
            <person name="Nash P."/>
            <person name="Ginger M.L."/>
            <person name="Horn M."/>
            <person name="Schaap P."/>
            <person name="Caler L."/>
            <person name="Loftus B."/>
        </authorList>
    </citation>
    <scope>NUCLEOTIDE SEQUENCE [LARGE SCALE GENOMIC DNA]</scope>
    <source>
        <strain evidence="1 2">Neff</strain>
    </source>
</reference>
<dbReference type="EMBL" id="KB007819">
    <property type="protein sequence ID" value="ELR24460.1"/>
    <property type="molecule type" value="Genomic_DNA"/>
</dbReference>
<name>L8HH13_ACACF</name>
<keyword evidence="2" id="KW-1185">Reference proteome</keyword>